<dbReference type="Gene3D" id="3.10.50.40">
    <property type="match status" value="1"/>
</dbReference>
<dbReference type="PANTHER" id="PTHR47245">
    <property type="entry name" value="PEPTIDYLPROLYL ISOMERASE"/>
    <property type="match status" value="1"/>
</dbReference>
<keyword evidence="4 5" id="KW-0697">Rotamase</keyword>
<dbReference type="OrthoDB" id="14196at2"/>
<feature type="chain" id="PRO_5011763551" description="peptidylprolyl isomerase" evidence="6">
    <location>
        <begin position="28"/>
        <end position="265"/>
    </location>
</feature>
<keyword evidence="6" id="KW-0732">Signal</keyword>
<dbReference type="STRING" id="415747.SAMN03097708_00119"/>
<organism evidence="8 9">
    <name type="scientific">Thiohalomonas denitrificans</name>
    <dbReference type="NCBI Taxonomy" id="415747"/>
    <lineage>
        <taxon>Bacteria</taxon>
        <taxon>Pseudomonadati</taxon>
        <taxon>Pseudomonadota</taxon>
        <taxon>Gammaproteobacteria</taxon>
        <taxon>Thiohalomonadales</taxon>
        <taxon>Thiohalomonadaceae</taxon>
        <taxon>Thiohalomonas</taxon>
    </lineage>
</organism>
<evidence type="ECO:0000256" key="1">
    <source>
        <dbReference type="ARBA" id="ARBA00000971"/>
    </source>
</evidence>
<proteinExistence type="inferred from homology"/>
<accession>A0A1G5PJD3</accession>
<dbReference type="SUPFAM" id="SSF109998">
    <property type="entry name" value="Triger factor/SurA peptide-binding domain-like"/>
    <property type="match status" value="1"/>
</dbReference>
<gene>
    <name evidence="8" type="ORF">SAMN03097708_00119</name>
</gene>
<dbReference type="PROSITE" id="PS50198">
    <property type="entry name" value="PPIC_PPIASE_2"/>
    <property type="match status" value="1"/>
</dbReference>
<reference evidence="8 9" key="1">
    <citation type="submission" date="2016-10" db="EMBL/GenBank/DDBJ databases">
        <authorList>
            <person name="de Groot N.N."/>
        </authorList>
    </citation>
    <scope>NUCLEOTIDE SEQUENCE [LARGE SCALE GENOMIC DNA]</scope>
    <source>
        <strain evidence="8 9">HLD2</strain>
    </source>
</reference>
<dbReference type="RefSeq" id="WP_092991552.1">
    <property type="nucleotide sequence ID" value="NZ_FMWD01000001.1"/>
</dbReference>
<keyword evidence="9" id="KW-1185">Reference proteome</keyword>
<sequence length="265" mass="29816">MSRPFRFLRRAGASLLLVALPLSCIQAAEEVATVNGEPIYREDIEQYQQQQGMGAAQAQDQMQVINELISRELIHQDALAKDLDEDPEVQAALEEARRNVLLNAAVQEALEGNPVTEKEMKSFYDEQISQIDGTEYKARHILVEEQDTAEEVVEKLESGAEFAALAEEFSTDPSGEQGGDLGWVNPQQTVPAFSEALQNLDKGEYTKDPVQSRFGWHVIELQDTRSQQPPSFEEVKPQIEQALQQRRVAEYLESLTENAEIEIKE</sequence>
<dbReference type="AlphaFoldDB" id="A0A1G5PJD3"/>
<evidence type="ECO:0000256" key="4">
    <source>
        <dbReference type="ARBA" id="ARBA00023110"/>
    </source>
</evidence>
<dbReference type="GO" id="GO:0003755">
    <property type="term" value="F:peptidyl-prolyl cis-trans isomerase activity"/>
    <property type="evidence" value="ECO:0007669"/>
    <property type="project" value="UniProtKB-KW"/>
</dbReference>
<comment type="catalytic activity">
    <reaction evidence="1">
        <text>[protein]-peptidylproline (omega=180) = [protein]-peptidylproline (omega=0)</text>
        <dbReference type="Rhea" id="RHEA:16237"/>
        <dbReference type="Rhea" id="RHEA-COMP:10747"/>
        <dbReference type="Rhea" id="RHEA-COMP:10748"/>
        <dbReference type="ChEBI" id="CHEBI:83833"/>
        <dbReference type="ChEBI" id="CHEBI:83834"/>
        <dbReference type="EC" id="5.2.1.8"/>
    </reaction>
</comment>
<feature type="signal peptide" evidence="6">
    <location>
        <begin position="1"/>
        <end position="27"/>
    </location>
</feature>
<dbReference type="InterPro" id="IPR046357">
    <property type="entry name" value="PPIase_dom_sf"/>
</dbReference>
<evidence type="ECO:0000259" key="7">
    <source>
        <dbReference type="PROSITE" id="PS50198"/>
    </source>
</evidence>
<keyword evidence="5 8" id="KW-0413">Isomerase</keyword>
<dbReference type="InterPro" id="IPR000297">
    <property type="entry name" value="PPIase_PpiC"/>
</dbReference>
<dbReference type="PANTHER" id="PTHR47245:SF2">
    <property type="entry name" value="PEPTIDYL-PROLYL CIS-TRANS ISOMERASE HP_0175-RELATED"/>
    <property type="match status" value="1"/>
</dbReference>
<evidence type="ECO:0000256" key="2">
    <source>
        <dbReference type="ARBA" id="ARBA00007656"/>
    </source>
</evidence>
<evidence type="ECO:0000256" key="5">
    <source>
        <dbReference type="PROSITE-ProRule" id="PRU00278"/>
    </source>
</evidence>
<evidence type="ECO:0000256" key="3">
    <source>
        <dbReference type="ARBA" id="ARBA00013194"/>
    </source>
</evidence>
<dbReference type="EC" id="5.2.1.8" evidence="3"/>
<protein>
    <recommendedName>
        <fullName evidence="3">peptidylprolyl isomerase</fullName>
        <ecNumber evidence="3">5.2.1.8</ecNumber>
    </recommendedName>
</protein>
<dbReference type="Proteomes" id="UP000199648">
    <property type="component" value="Unassembled WGS sequence"/>
</dbReference>
<dbReference type="PROSITE" id="PS01096">
    <property type="entry name" value="PPIC_PPIASE_1"/>
    <property type="match status" value="1"/>
</dbReference>
<dbReference type="Gene3D" id="1.10.8.1040">
    <property type="match status" value="1"/>
</dbReference>
<comment type="similarity">
    <text evidence="2">Belongs to the PpiC/parvulin rotamase family.</text>
</comment>
<dbReference type="InterPro" id="IPR027304">
    <property type="entry name" value="Trigger_fact/SurA_dom_sf"/>
</dbReference>
<dbReference type="Pfam" id="PF13145">
    <property type="entry name" value="Rotamase_2"/>
    <property type="match status" value="1"/>
</dbReference>
<evidence type="ECO:0000256" key="6">
    <source>
        <dbReference type="SAM" id="SignalP"/>
    </source>
</evidence>
<dbReference type="InterPro" id="IPR023058">
    <property type="entry name" value="PPIase_PpiC_CS"/>
</dbReference>
<dbReference type="InterPro" id="IPR050245">
    <property type="entry name" value="PrsA_foldase"/>
</dbReference>
<dbReference type="SUPFAM" id="SSF54534">
    <property type="entry name" value="FKBP-like"/>
    <property type="match status" value="1"/>
</dbReference>
<name>A0A1G5PJD3_9GAMM</name>
<evidence type="ECO:0000313" key="8">
    <source>
        <dbReference type="EMBL" id="SCZ49311.1"/>
    </source>
</evidence>
<feature type="domain" description="PpiC" evidence="7">
    <location>
        <begin position="133"/>
        <end position="223"/>
    </location>
</feature>
<dbReference type="EMBL" id="FMWD01000001">
    <property type="protein sequence ID" value="SCZ49311.1"/>
    <property type="molecule type" value="Genomic_DNA"/>
</dbReference>
<evidence type="ECO:0000313" key="9">
    <source>
        <dbReference type="Proteomes" id="UP000199648"/>
    </source>
</evidence>